<sequence length="329" mass="35023">MVDDIVDLLADIVHRVAGVAAVFAVIGHAVTAAIGAQVGCAPIAAGFLPTPCGCRYRDTLRRRVATRIADGARGVGGKIKLDAYWSVYQAGIDRQVVLAGGQGDEIALACRGIHVGIVGVRGAGDARVLRGEGVTDGLVNLDRVLARPQIAEQVIALRTRRGRRNLIAVAVQQMHLHPGDAHFIVILDTVVVAVQPHLIAEASQLIDARVDVLIKFTWVETYGRGGPVKRVGVRVISAGGASSVLRGEDVISRKGERNPITRIAGKTWRQPNEFIVAGVIRSRCLDDLVVIHEAIAIKVSPKLHSDVLNTNFAAILNAVGVRVQPDRVA</sequence>
<evidence type="ECO:0000313" key="1">
    <source>
        <dbReference type="EMBL" id="EXI77333.1"/>
    </source>
</evidence>
<dbReference type="EMBL" id="JEMX01000103">
    <property type="protein sequence ID" value="EXI77333.1"/>
    <property type="molecule type" value="Genomic_DNA"/>
</dbReference>
<evidence type="ECO:0000313" key="2">
    <source>
        <dbReference type="Proteomes" id="UP000021816"/>
    </source>
</evidence>
<dbReference type="AlphaFoldDB" id="A0A011N459"/>
<accession>A0A011N459</accession>
<reference evidence="1 2" key="1">
    <citation type="submission" date="2014-02" db="EMBL/GenBank/DDBJ databases">
        <title>Expanding our view of genomic diversity in Candidatus Accumulibacter clades.</title>
        <authorList>
            <person name="Skennerton C.T."/>
            <person name="Barr J.J."/>
            <person name="Slater F.R."/>
            <person name="Bond P.L."/>
            <person name="Tyson G.W."/>
        </authorList>
    </citation>
    <scope>NUCLEOTIDE SEQUENCE [LARGE SCALE GENOMIC DNA]</scope>
    <source>
        <strain evidence="2">BA-92</strain>
    </source>
</reference>
<dbReference type="Proteomes" id="UP000021816">
    <property type="component" value="Unassembled WGS sequence"/>
</dbReference>
<name>A0A011N459_9PROT</name>
<organism evidence="1 2">
    <name type="scientific">Candidatus Accumulibacter appositus</name>
    <dbReference type="NCBI Taxonomy" id="1454003"/>
    <lineage>
        <taxon>Bacteria</taxon>
        <taxon>Pseudomonadati</taxon>
        <taxon>Pseudomonadota</taxon>
        <taxon>Betaproteobacteria</taxon>
        <taxon>Candidatus Accumulibacter</taxon>
    </lineage>
</organism>
<comment type="caution">
    <text evidence="1">The sequence shown here is derived from an EMBL/GenBank/DDBJ whole genome shotgun (WGS) entry which is preliminary data.</text>
</comment>
<gene>
    <name evidence="1" type="ORF">AW10_03857</name>
</gene>
<proteinExistence type="predicted"/>
<protein>
    <submittedName>
        <fullName evidence="1">Uncharacterized protein</fullName>
    </submittedName>
</protein>